<accession>A0A2V3IMA0</accession>
<evidence type="ECO:0000256" key="3">
    <source>
        <dbReference type="ARBA" id="ARBA00023136"/>
    </source>
</evidence>
<dbReference type="InterPro" id="IPR045848">
    <property type="entry name" value="R-SNARE_YKT6"/>
</dbReference>
<dbReference type="EMBL" id="NBIV01000135">
    <property type="protein sequence ID" value="PXF43179.1"/>
    <property type="molecule type" value="Genomic_DNA"/>
</dbReference>
<evidence type="ECO:0000256" key="6">
    <source>
        <dbReference type="ARBA" id="ARBA00023289"/>
    </source>
</evidence>
<evidence type="ECO:0000256" key="1">
    <source>
        <dbReference type="ARBA" id="ARBA00008025"/>
    </source>
</evidence>
<dbReference type="CDD" id="cd14824">
    <property type="entry name" value="Longin"/>
    <property type="match status" value="1"/>
</dbReference>
<dbReference type="Gene3D" id="1.20.5.110">
    <property type="match status" value="1"/>
</dbReference>
<evidence type="ECO:0000256" key="7">
    <source>
        <dbReference type="ARBA" id="ARBA00046278"/>
    </source>
</evidence>
<feature type="domain" description="Longin" evidence="9">
    <location>
        <begin position="7"/>
        <end position="112"/>
    </location>
</feature>
<dbReference type="Pfam" id="PF00957">
    <property type="entry name" value="Synaptobrevin"/>
    <property type="match status" value="1"/>
</dbReference>
<reference evidence="11 12" key="1">
    <citation type="journal article" date="2018" name="Mol. Biol. Evol.">
        <title>Analysis of the draft genome of the red seaweed Gracilariopsis chorda provides insights into genome size evolution in Rhodophyta.</title>
        <authorList>
            <person name="Lee J."/>
            <person name="Yang E.C."/>
            <person name="Graf L."/>
            <person name="Yang J.H."/>
            <person name="Qiu H."/>
            <person name="Zel Zion U."/>
            <person name="Chan C.X."/>
            <person name="Stephens T.G."/>
            <person name="Weber A.P.M."/>
            <person name="Boo G.H."/>
            <person name="Boo S.M."/>
            <person name="Kim K.M."/>
            <person name="Shin Y."/>
            <person name="Jung M."/>
            <person name="Lee S.J."/>
            <person name="Yim H.S."/>
            <person name="Lee J.H."/>
            <person name="Bhattacharya D."/>
            <person name="Yoon H.S."/>
        </authorList>
    </citation>
    <scope>NUCLEOTIDE SEQUENCE [LARGE SCALE GENOMIC DNA]</scope>
    <source>
        <strain evidence="11 12">SKKU-2015</strain>
        <tissue evidence="11">Whole body</tissue>
    </source>
</reference>
<dbReference type="STRING" id="448386.A0A2V3IMA0"/>
<comment type="similarity">
    <text evidence="1">Belongs to the synaptobrevin family.</text>
</comment>
<dbReference type="GO" id="GO:0005794">
    <property type="term" value="C:Golgi apparatus"/>
    <property type="evidence" value="ECO:0007669"/>
    <property type="project" value="TreeGrafter"/>
</dbReference>
<dbReference type="PROSITE" id="PS50892">
    <property type="entry name" value="V_SNARE"/>
    <property type="match status" value="1"/>
</dbReference>
<evidence type="ECO:0000313" key="11">
    <source>
        <dbReference type="EMBL" id="PXF43179.1"/>
    </source>
</evidence>
<keyword evidence="2" id="KW-0488">Methylation</keyword>
<dbReference type="AlphaFoldDB" id="A0A2V3IMA0"/>
<dbReference type="Proteomes" id="UP000247409">
    <property type="component" value="Unassembled WGS sequence"/>
</dbReference>
<dbReference type="GO" id="GO:0005484">
    <property type="term" value="F:SNAP receptor activity"/>
    <property type="evidence" value="ECO:0007669"/>
    <property type="project" value="TreeGrafter"/>
</dbReference>
<keyword evidence="8" id="KW-0175">Coiled coil</keyword>
<organism evidence="11 12">
    <name type="scientific">Gracilariopsis chorda</name>
    <dbReference type="NCBI Taxonomy" id="448386"/>
    <lineage>
        <taxon>Eukaryota</taxon>
        <taxon>Rhodophyta</taxon>
        <taxon>Florideophyceae</taxon>
        <taxon>Rhodymeniophycidae</taxon>
        <taxon>Gracilariales</taxon>
        <taxon>Gracilariaceae</taxon>
        <taxon>Gracilariopsis</taxon>
    </lineage>
</organism>
<evidence type="ECO:0000256" key="8">
    <source>
        <dbReference type="PROSITE-ProRule" id="PRU00290"/>
    </source>
</evidence>
<dbReference type="Gene3D" id="3.30.450.50">
    <property type="entry name" value="Longin domain"/>
    <property type="match status" value="1"/>
</dbReference>
<dbReference type="InterPro" id="IPR011012">
    <property type="entry name" value="Longin-like_dom_sf"/>
</dbReference>
<keyword evidence="6" id="KW-0636">Prenylation</keyword>
<comment type="subcellular location">
    <subcellularLocation>
        <location evidence="7">Endomembrane system</location>
        <topology evidence="7">Lipid-anchor</topology>
        <orientation evidence="7">Cytoplasmic side</orientation>
    </subcellularLocation>
</comment>
<evidence type="ECO:0000256" key="5">
    <source>
        <dbReference type="ARBA" id="ARBA00023288"/>
    </source>
</evidence>
<dbReference type="PROSITE" id="PS50859">
    <property type="entry name" value="LONGIN"/>
    <property type="match status" value="1"/>
</dbReference>
<sequence>MKVLSLIVLRALPQEPEATTLASAYMLDDFNFFQRESVKQFTTFVSRTVGKRVELGQRSTVEHEGYLVHVHVRSNGLAAVAVCDKEYPSRVAFTLLMKLQQDFMSAHSDATWLAAREELPFPDLQQMIRKYQNPHQADAIMKIQRDLDETKIILHKTIDSVLERGVKLDNLVEKSTDLSAQSKMFYKTAKKQNSCCSMM</sequence>
<evidence type="ECO:0000256" key="4">
    <source>
        <dbReference type="ARBA" id="ARBA00023139"/>
    </source>
</evidence>
<dbReference type="InterPro" id="IPR010908">
    <property type="entry name" value="Longin_dom"/>
</dbReference>
<dbReference type="Pfam" id="PF13774">
    <property type="entry name" value="Longin"/>
    <property type="match status" value="1"/>
</dbReference>
<comment type="caution">
    <text evidence="11">The sequence shown here is derived from an EMBL/GenBank/DDBJ whole genome shotgun (WGS) entry which is preliminary data.</text>
</comment>
<keyword evidence="3" id="KW-0472">Membrane</keyword>
<keyword evidence="12" id="KW-1185">Reference proteome</keyword>
<dbReference type="PANTHER" id="PTHR45806:SF1">
    <property type="entry name" value="SYNAPTOBREVIN HOMOLOG YKT6"/>
    <property type="match status" value="1"/>
</dbReference>
<dbReference type="CDD" id="cd15867">
    <property type="entry name" value="R-SNARE_YKT6"/>
    <property type="match status" value="1"/>
</dbReference>
<dbReference type="PANTHER" id="PTHR45806">
    <property type="entry name" value="SYNAPTOBREVIN HOMOLOG YKT6"/>
    <property type="match status" value="1"/>
</dbReference>
<evidence type="ECO:0000259" key="9">
    <source>
        <dbReference type="PROSITE" id="PS50859"/>
    </source>
</evidence>
<keyword evidence="4" id="KW-0564">Palmitate</keyword>
<protein>
    <submittedName>
        <fullName evidence="11">Synaptobrevin-like</fullName>
    </submittedName>
</protein>
<dbReference type="OrthoDB" id="27923at2759"/>
<evidence type="ECO:0000256" key="2">
    <source>
        <dbReference type="ARBA" id="ARBA00022481"/>
    </source>
</evidence>
<dbReference type="GO" id="GO:0006888">
    <property type="term" value="P:endoplasmic reticulum to Golgi vesicle-mediated transport"/>
    <property type="evidence" value="ECO:0007669"/>
    <property type="project" value="TreeGrafter"/>
</dbReference>
<dbReference type="SMART" id="SM01270">
    <property type="entry name" value="Longin"/>
    <property type="match status" value="1"/>
</dbReference>
<feature type="domain" description="V-SNARE coiled-coil homology" evidence="10">
    <location>
        <begin position="139"/>
        <end position="199"/>
    </location>
</feature>
<gene>
    <name evidence="11" type="ORF">BWQ96_07123</name>
</gene>
<dbReference type="InterPro" id="IPR042855">
    <property type="entry name" value="V_SNARE_CC"/>
</dbReference>
<evidence type="ECO:0000313" key="12">
    <source>
        <dbReference type="Proteomes" id="UP000247409"/>
    </source>
</evidence>
<proteinExistence type="inferred from homology"/>
<evidence type="ECO:0000259" key="10">
    <source>
        <dbReference type="PROSITE" id="PS50892"/>
    </source>
</evidence>
<keyword evidence="5" id="KW-0449">Lipoprotein</keyword>
<dbReference type="SUPFAM" id="SSF58038">
    <property type="entry name" value="SNARE fusion complex"/>
    <property type="match status" value="1"/>
</dbReference>
<name>A0A2V3IMA0_9FLOR</name>
<dbReference type="SUPFAM" id="SSF64356">
    <property type="entry name" value="SNARE-like"/>
    <property type="match status" value="1"/>
</dbReference>